<name>A0AAV5WRV8_9BILA</name>
<organism evidence="1 2">
    <name type="scientific">Pristionchus fissidentatus</name>
    <dbReference type="NCBI Taxonomy" id="1538716"/>
    <lineage>
        <taxon>Eukaryota</taxon>
        <taxon>Metazoa</taxon>
        <taxon>Ecdysozoa</taxon>
        <taxon>Nematoda</taxon>
        <taxon>Chromadorea</taxon>
        <taxon>Rhabditida</taxon>
        <taxon>Rhabditina</taxon>
        <taxon>Diplogasteromorpha</taxon>
        <taxon>Diplogasteroidea</taxon>
        <taxon>Neodiplogasteridae</taxon>
        <taxon>Pristionchus</taxon>
    </lineage>
</organism>
<protein>
    <submittedName>
        <fullName evidence="1">Uncharacterized protein</fullName>
    </submittedName>
</protein>
<dbReference type="Proteomes" id="UP001432322">
    <property type="component" value="Unassembled WGS sequence"/>
</dbReference>
<proteinExistence type="predicted"/>
<evidence type="ECO:0000313" key="2">
    <source>
        <dbReference type="Proteomes" id="UP001432322"/>
    </source>
</evidence>
<accession>A0AAV5WRV8</accession>
<dbReference type="EMBL" id="BTSY01000006">
    <property type="protein sequence ID" value="GMT34083.1"/>
    <property type="molecule type" value="Genomic_DNA"/>
</dbReference>
<feature type="non-terminal residue" evidence="1">
    <location>
        <position position="97"/>
    </location>
</feature>
<keyword evidence="2" id="KW-1185">Reference proteome</keyword>
<evidence type="ECO:0000313" key="1">
    <source>
        <dbReference type="EMBL" id="GMT34083.1"/>
    </source>
</evidence>
<dbReference type="AlphaFoldDB" id="A0AAV5WRV8"/>
<comment type="caution">
    <text evidence="1">The sequence shown here is derived from an EMBL/GenBank/DDBJ whole genome shotgun (WGS) entry which is preliminary data.</text>
</comment>
<gene>
    <name evidence="1" type="ORF">PFISCL1PPCAC_25380</name>
</gene>
<reference evidence="1" key="1">
    <citation type="submission" date="2023-10" db="EMBL/GenBank/DDBJ databases">
        <title>Genome assembly of Pristionchus species.</title>
        <authorList>
            <person name="Yoshida K."/>
            <person name="Sommer R.J."/>
        </authorList>
    </citation>
    <scope>NUCLEOTIDE SEQUENCE</scope>
    <source>
        <strain evidence="1">RS5133</strain>
    </source>
</reference>
<sequence>VFEVIDLKSNNLIPEEGTDKNSRKIMVWVVNIRSDVSTYWDLSYKTREIKMEDVDVRIRLTHGASNVTVSRGWIYDKVEAICPMGRGGFLYCEEDRS</sequence>
<feature type="non-terminal residue" evidence="1">
    <location>
        <position position="1"/>
    </location>
</feature>